<name>A0A0S7BFQ5_9CHLR</name>
<dbReference type="Gene3D" id="3.40.720.10">
    <property type="entry name" value="Alkaline Phosphatase, subunit A"/>
    <property type="match status" value="1"/>
</dbReference>
<gene>
    <name evidence="1" type="ORF">LARV_01165</name>
</gene>
<keyword evidence="2" id="KW-1185">Reference proteome</keyword>
<dbReference type="PANTHER" id="PTHR10151">
    <property type="entry name" value="ECTONUCLEOTIDE PYROPHOSPHATASE/PHOSPHODIESTERASE"/>
    <property type="match status" value="1"/>
</dbReference>
<dbReference type="RefSeq" id="WP_075072749.1">
    <property type="nucleotide sequence ID" value="NZ_DF967972.1"/>
</dbReference>
<dbReference type="InterPro" id="IPR017850">
    <property type="entry name" value="Alkaline_phosphatase_core_sf"/>
</dbReference>
<dbReference type="Pfam" id="PF01663">
    <property type="entry name" value="Phosphodiest"/>
    <property type="match status" value="1"/>
</dbReference>
<reference evidence="1" key="1">
    <citation type="submission" date="2015-07" db="EMBL/GenBank/DDBJ databases">
        <title>Draft Genome Sequences of Anaerolinea thermolimosa IMO-1, Bellilinea caldifistulae GOMI-1, Leptolinea tardivitalis YMTK-2, Levilinea saccharolytica KIBI-1,Longilinea arvoryzae KOME-1, Previously Described as Members of the Anaerolineaceae (Chloroflexi).</title>
        <authorList>
            <person name="Sekiguchi Y."/>
            <person name="Ohashi A."/>
            <person name="Matsuura N."/>
            <person name="Tourlousse M.D."/>
        </authorList>
    </citation>
    <scope>NUCLEOTIDE SEQUENCE [LARGE SCALE GENOMIC DNA]</scope>
    <source>
        <strain evidence="1">KOME-1</strain>
    </source>
</reference>
<sequence length="424" mass="47721">MPNRVAELLPRLQAQRLSGLETAAGTLLPDYSATTLANLPASICRWLGADPLGCPALPRQWLEAPELDRFQHVILLVMDGLGLNLFKRFSNTDPWAGWIQAGDLVPLTSVVPSTTAAALTSLWTGCTPAEHGIIGFDLWLKEFGMVGNMIFHSPTAFNGDTGGLKRAGFLPETFLPVPTLGTHLARQGVKVFSFQHNSIARSGLSTMLLPDVETLGYRTLTDLWVTLASVQDSLADERSYTYVYFGDLDELSHRYGPEDERVLLEFSAFTHLLERFLNRLARQRRGDTLFLMVADHGQIYTPHIGNNELRNHPELVRHFAIQPTGEARLPYLFVRRGREQAVREYIQQVWAGQFELYPGEQVLQSGLLGREPFYARTYDRLGDWVVFPQGNSYWWFPERENVLLGRHGGLSPSEMLVPLVMLKM</sequence>
<evidence type="ECO:0000313" key="1">
    <source>
        <dbReference type="EMBL" id="GAP13411.1"/>
    </source>
</evidence>
<dbReference type="InterPro" id="IPR002591">
    <property type="entry name" value="Phosphodiest/P_Trfase"/>
</dbReference>
<dbReference type="STRING" id="360412.LARV_01165"/>
<protein>
    <submittedName>
        <fullName evidence="1">Uncharacterized protein of the AP superfamily</fullName>
    </submittedName>
</protein>
<proteinExistence type="predicted"/>
<dbReference type="SUPFAM" id="SSF53649">
    <property type="entry name" value="Alkaline phosphatase-like"/>
    <property type="match status" value="1"/>
</dbReference>
<organism evidence="1">
    <name type="scientific">Longilinea arvoryzae</name>
    <dbReference type="NCBI Taxonomy" id="360412"/>
    <lineage>
        <taxon>Bacteria</taxon>
        <taxon>Bacillati</taxon>
        <taxon>Chloroflexota</taxon>
        <taxon>Anaerolineae</taxon>
        <taxon>Anaerolineales</taxon>
        <taxon>Anaerolineaceae</taxon>
        <taxon>Longilinea</taxon>
    </lineage>
</organism>
<dbReference type="GO" id="GO:0016787">
    <property type="term" value="F:hydrolase activity"/>
    <property type="evidence" value="ECO:0007669"/>
    <property type="project" value="UniProtKB-ARBA"/>
</dbReference>
<dbReference type="AlphaFoldDB" id="A0A0S7BFQ5"/>
<dbReference type="EMBL" id="DF967972">
    <property type="protein sequence ID" value="GAP13411.1"/>
    <property type="molecule type" value="Genomic_DNA"/>
</dbReference>
<dbReference type="PANTHER" id="PTHR10151:SF120">
    <property type="entry name" value="BIS(5'-ADENOSYL)-TRIPHOSPHATASE"/>
    <property type="match status" value="1"/>
</dbReference>
<evidence type="ECO:0000313" key="2">
    <source>
        <dbReference type="Proteomes" id="UP000055060"/>
    </source>
</evidence>
<accession>A0A0S7BFQ5</accession>
<dbReference type="Proteomes" id="UP000055060">
    <property type="component" value="Unassembled WGS sequence"/>
</dbReference>